<feature type="compositionally biased region" description="Low complexity" evidence="2">
    <location>
        <begin position="120"/>
        <end position="136"/>
    </location>
</feature>
<reference evidence="4" key="1">
    <citation type="journal article" date="2019" name="Beilstein J. Org. Chem.">
        <title>Nanangenines: drimane sesquiterpenoids as the dominant metabolite cohort of a novel Australian fungus, Aspergillus nanangensis.</title>
        <authorList>
            <person name="Lacey H.J."/>
            <person name="Gilchrist C.L.M."/>
            <person name="Crombie A."/>
            <person name="Kalaitzis J.A."/>
            <person name="Vuong D."/>
            <person name="Rutledge P.J."/>
            <person name="Turner P."/>
            <person name="Pitt J.I."/>
            <person name="Lacey E."/>
            <person name="Chooi Y.H."/>
            <person name="Piggott A.M."/>
        </authorList>
    </citation>
    <scope>NUCLEOTIDE SEQUENCE</scope>
    <source>
        <strain evidence="4">MST-FP2251</strain>
    </source>
</reference>
<feature type="chain" id="PRO_5042282618" description="Allergen Asp f 7" evidence="3">
    <location>
        <begin position="22"/>
        <end position="265"/>
    </location>
</feature>
<sequence length="265" mass="27119">MAPLAKSLALAGSLFAALSAAAPVHKRGNVVVFETETTVVWTTVDITTTIYGPQPTVQAPATTVISVTEATPTEAPAAPVVAVEEPPKETPVPVVQAAPEPETERKIPTTTVAPQPPVQLAPQPTTTAAPTTTSVVAPPPQPTQPAASNGSGSSSSSGGPCSSGSPCKGDVTFYDTATSASAPSSCGFTNDGSSENVIALPVGIMTDSDCGRVVNIKYGGVTKTGKVVDKCMGCDDSSIDLSRHFFSELAAFTEGRLFDVEWWLD</sequence>
<accession>A0AAD4CJU3</accession>
<dbReference type="AlphaFoldDB" id="A0AAD4CJU3"/>
<feature type="region of interest" description="Disordered" evidence="2">
    <location>
        <begin position="82"/>
        <end position="162"/>
    </location>
</feature>
<dbReference type="EMBL" id="VCAU01000055">
    <property type="protein sequence ID" value="KAF9887835.1"/>
    <property type="molecule type" value="Genomic_DNA"/>
</dbReference>
<dbReference type="InterPro" id="IPR051477">
    <property type="entry name" value="Expansin_CellWall"/>
</dbReference>
<organism evidence="4 5">
    <name type="scientific">Aspergillus nanangensis</name>
    <dbReference type="NCBI Taxonomy" id="2582783"/>
    <lineage>
        <taxon>Eukaryota</taxon>
        <taxon>Fungi</taxon>
        <taxon>Dikarya</taxon>
        <taxon>Ascomycota</taxon>
        <taxon>Pezizomycotina</taxon>
        <taxon>Eurotiomycetes</taxon>
        <taxon>Eurotiomycetidae</taxon>
        <taxon>Eurotiales</taxon>
        <taxon>Aspergillaceae</taxon>
        <taxon>Aspergillus</taxon>
        <taxon>Aspergillus subgen. Circumdati</taxon>
    </lineage>
</organism>
<keyword evidence="5" id="KW-1185">Reference proteome</keyword>
<evidence type="ECO:0008006" key="6">
    <source>
        <dbReference type="Google" id="ProtNLM"/>
    </source>
</evidence>
<reference evidence="4" key="2">
    <citation type="submission" date="2020-02" db="EMBL/GenBank/DDBJ databases">
        <authorList>
            <person name="Gilchrist C.L.M."/>
            <person name="Chooi Y.-H."/>
        </authorList>
    </citation>
    <scope>NUCLEOTIDE SEQUENCE</scope>
    <source>
        <strain evidence="4">MST-FP2251</strain>
    </source>
</reference>
<evidence type="ECO:0000256" key="2">
    <source>
        <dbReference type="SAM" id="MobiDB-lite"/>
    </source>
</evidence>
<evidence type="ECO:0000313" key="5">
    <source>
        <dbReference type="Proteomes" id="UP001194746"/>
    </source>
</evidence>
<feature type="compositionally biased region" description="Low complexity" evidence="2">
    <location>
        <begin position="91"/>
        <end position="100"/>
    </location>
</feature>
<dbReference type="PANTHER" id="PTHR31836">
    <property type="match status" value="1"/>
</dbReference>
<gene>
    <name evidence="4" type="ORF">FE257_009495</name>
</gene>
<keyword evidence="1 3" id="KW-0732">Signal</keyword>
<dbReference type="Gene3D" id="2.40.40.10">
    <property type="entry name" value="RlpA-like domain"/>
    <property type="match status" value="1"/>
</dbReference>
<feature type="compositionally biased region" description="Low complexity" evidence="2">
    <location>
        <begin position="144"/>
        <end position="162"/>
    </location>
</feature>
<protein>
    <recommendedName>
        <fullName evidence="6">Allergen Asp f 7</fullName>
    </recommendedName>
</protein>
<name>A0AAD4CJU3_ASPNN</name>
<dbReference type="InterPro" id="IPR036908">
    <property type="entry name" value="RlpA-like_sf"/>
</dbReference>
<evidence type="ECO:0000256" key="1">
    <source>
        <dbReference type="ARBA" id="ARBA00022729"/>
    </source>
</evidence>
<feature type="signal peptide" evidence="3">
    <location>
        <begin position="1"/>
        <end position="21"/>
    </location>
</feature>
<evidence type="ECO:0000313" key="4">
    <source>
        <dbReference type="EMBL" id="KAF9887835.1"/>
    </source>
</evidence>
<dbReference type="SUPFAM" id="SSF50685">
    <property type="entry name" value="Barwin-like endoglucanases"/>
    <property type="match status" value="1"/>
</dbReference>
<dbReference type="Proteomes" id="UP001194746">
    <property type="component" value="Unassembled WGS sequence"/>
</dbReference>
<evidence type="ECO:0000256" key="3">
    <source>
        <dbReference type="SAM" id="SignalP"/>
    </source>
</evidence>
<dbReference type="CDD" id="cd22191">
    <property type="entry name" value="DPBB_RlpA_EXP_N-like"/>
    <property type="match status" value="1"/>
</dbReference>
<comment type="caution">
    <text evidence="4">The sequence shown here is derived from an EMBL/GenBank/DDBJ whole genome shotgun (WGS) entry which is preliminary data.</text>
</comment>
<proteinExistence type="predicted"/>
<dbReference type="PANTHER" id="PTHR31836:SF28">
    <property type="entry name" value="SRCR DOMAIN-CONTAINING PROTEIN-RELATED"/>
    <property type="match status" value="1"/>
</dbReference>